<reference evidence="2 3" key="1">
    <citation type="journal article" date="2019" name="Nat. Med.">
        <title>Preventing dysbiosis of the neonatal mouse intestinal microbiome protects against late-onset sepsis.</title>
        <authorList>
            <person name="Singer J.R."/>
            <person name="Blosser E.G."/>
            <person name="Zindl C.L."/>
            <person name="Silberger D.J."/>
            <person name="Conlan S."/>
            <person name="Laufer V.A."/>
            <person name="DiToro D."/>
            <person name="Deming C."/>
            <person name="Kumar R."/>
            <person name="Morrow C.D."/>
            <person name="Segre J.A."/>
            <person name="Gray M.J."/>
            <person name="Randolph D.A."/>
            <person name="Weaver C.T."/>
        </authorList>
    </citation>
    <scope>NUCLEOTIDE SEQUENCE [LARGE SCALE GENOMIC DNA]</scope>
    <source>
        <strain evidence="2 3">V10</strain>
    </source>
</reference>
<feature type="transmembrane region" description="Helical" evidence="1">
    <location>
        <begin position="114"/>
        <end position="136"/>
    </location>
</feature>
<dbReference type="AlphaFoldDB" id="A0AAE6WEW2"/>
<organism evidence="2 3">
    <name type="scientific">Ligilactobacillus murinus</name>
    <dbReference type="NCBI Taxonomy" id="1622"/>
    <lineage>
        <taxon>Bacteria</taxon>
        <taxon>Bacillati</taxon>
        <taxon>Bacillota</taxon>
        <taxon>Bacilli</taxon>
        <taxon>Lactobacillales</taxon>
        <taxon>Lactobacillaceae</taxon>
        <taxon>Ligilactobacillus</taxon>
    </lineage>
</organism>
<evidence type="ECO:0000313" key="3">
    <source>
        <dbReference type="Proteomes" id="UP000463931"/>
    </source>
</evidence>
<proteinExistence type="predicted"/>
<feature type="transmembrane region" description="Helical" evidence="1">
    <location>
        <begin position="68"/>
        <end position="94"/>
    </location>
</feature>
<sequence>MDFIYLLVRYLNTNIYWRLLGVVVYEFNAYHMTVMYGRNAFGEMLAYAFLPLVFLGYIQISNKNSSGVWTLGIGLGMVMNSHVISALITVLLLLVAELIRGALRRINLEEIKKFFYAGIISILVSFYTLGNMFLLMSKNNLITPNKTLTPIIPDQMWNSMLMNNMGDRTANSWNIVSIASYLLDIVSGEITEIHIFS</sequence>
<keyword evidence="1" id="KW-1133">Transmembrane helix</keyword>
<dbReference type="Proteomes" id="UP000463931">
    <property type="component" value="Chromosome"/>
</dbReference>
<dbReference type="RefSeq" id="WP_163587978.1">
    <property type="nucleotide sequence ID" value="NZ_CP040852.1"/>
</dbReference>
<evidence type="ECO:0000313" key="2">
    <source>
        <dbReference type="EMBL" id="QIA89356.1"/>
    </source>
</evidence>
<name>A0AAE6WEW2_9LACO</name>
<feature type="transmembrane region" description="Helical" evidence="1">
    <location>
        <begin position="44"/>
        <end position="62"/>
    </location>
</feature>
<accession>A0AAE6WEW2</accession>
<keyword evidence="1" id="KW-0812">Transmembrane</keyword>
<keyword evidence="1" id="KW-0472">Membrane</keyword>
<feature type="transmembrane region" description="Helical" evidence="1">
    <location>
        <begin position="15"/>
        <end position="32"/>
    </location>
</feature>
<dbReference type="EMBL" id="CP040852">
    <property type="protein sequence ID" value="QIA89356.1"/>
    <property type="molecule type" value="Genomic_DNA"/>
</dbReference>
<protein>
    <submittedName>
        <fullName evidence="2">Uncharacterized protein</fullName>
    </submittedName>
</protein>
<evidence type="ECO:0000256" key="1">
    <source>
        <dbReference type="SAM" id="Phobius"/>
    </source>
</evidence>
<gene>
    <name evidence="2" type="ORF">FEE40_03720</name>
</gene>